<dbReference type="CDD" id="cd08875">
    <property type="entry name" value="START_ArGLABRA2_like"/>
    <property type="match status" value="1"/>
</dbReference>
<dbReference type="PROSITE" id="PS50071">
    <property type="entry name" value="HOMEOBOX_2"/>
    <property type="match status" value="1"/>
</dbReference>
<evidence type="ECO:0000256" key="10">
    <source>
        <dbReference type="RuleBase" id="RU000682"/>
    </source>
</evidence>
<dbReference type="ExpressionAtlas" id="A0A0R0HYQ3">
    <property type="expression patterns" value="baseline and differential"/>
</dbReference>
<dbReference type="InterPro" id="IPR042160">
    <property type="entry name" value="HD-Zip_IV"/>
</dbReference>
<feature type="domain" description="START" evidence="14">
    <location>
        <begin position="287"/>
        <end position="518"/>
    </location>
</feature>
<dbReference type="Gene3D" id="3.30.530.20">
    <property type="match status" value="1"/>
</dbReference>
<keyword evidence="17" id="KW-1185">Reference proteome</keyword>
<dbReference type="Gramene" id="KRH35580">
    <property type="protein sequence ID" value="KRH35580"/>
    <property type="gene ID" value="GLYMA_10G251300"/>
</dbReference>
<comment type="similarity">
    <text evidence="2">Belongs to the HD-ZIP homeobox family. Class IV subfamily.</text>
</comment>
<dbReference type="EMBL" id="CM000843">
    <property type="protein sequence ID" value="KRH35581.1"/>
    <property type="molecule type" value="Genomic_DNA"/>
</dbReference>
<proteinExistence type="inferred from homology"/>
<evidence type="ECO:0008006" key="18">
    <source>
        <dbReference type="Google" id="ProtNLM"/>
    </source>
</evidence>
<evidence type="ECO:0000256" key="8">
    <source>
        <dbReference type="ARBA" id="ARBA00023242"/>
    </source>
</evidence>
<dbReference type="RefSeq" id="XP_006589605.1">
    <property type="nucleotide sequence ID" value="XM_006589542.4"/>
</dbReference>
<evidence type="ECO:0000256" key="1">
    <source>
        <dbReference type="ARBA" id="ARBA00004123"/>
    </source>
</evidence>
<name>A0A0R0HYQ3_SOYBN</name>
<dbReference type="SMART" id="SM00234">
    <property type="entry name" value="START"/>
    <property type="match status" value="1"/>
</dbReference>
<reference evidence="15 16" key="1">
    <citation type="journal article" date="2010" name="Nature">
        <title>Genome sequence of the palaeopolyploid soybean.</title>
        <authorList>
            <person name="Schmutz J."/>
            <person name="Cannon S.B."/>
            <person name="Schlueter J."/>
            <person name="Ma J."/>
            <person name="Mitros T."/>
            <person name="Nelson W."/>
            <person name="Hyten D.L."/>
            <person name="Song Q."/>
            <person name="Thelen J.J."/>
            <person name="Cheng J."/>
            <person name="Xu D."/>
            <person name="Hellsten U."/>
            <person name="May G.D."/>
            <person name="Yu Y."/>
            <person name="Sakurai T."/>
            <person name="Umezawa T."/>
            <person name="Bhattacharyya M.K."/>
            <person name="Sandhu D."/>
            <person name="Valliyodan B."/>
            <person name="Lindquist E."/>
            <person name="Peto M."/>
            <person name="Grant D."/>
            <person name="Shu S."/>
            <person name="Goodstein D."/>
            <person name="Barry K."/>
            <person name="Futrell-Griggs M."/>
            <person name="Abernathy B."/>
            <person name="Du J."/>
            <person name="Tian Z."/>
            <person name="Zhu L."/>
            <person name="Gill N."/>
            <person name="Joshi T."/>
            <person name="Libault M."/>
            <person name="Sethuraman A."/>
            <person name="Zhang X.-C."/>
            <person name="Shinozaki K."/>
            <person name="Nguyen H.T."/>
            <person name="Wing R.A."/>
            <person name="Cregan P."/>
            <person name="Specht J."/>
            <person name="Grimwood J."/>
            <person name="Rokhsar D."/>
            <person name="Stacey G."/>
            <person name="Shoemaker R.C."/>
            <person name="Jackson S.A."/>
        </authorList>
    </citation>
    <scope>NUCLEOTIDE SEQUENCE [LARGE SCALE GENOMIC DNA]</scope>
    <source>
        <strain evidence="16">cv. Williams 82</strain>
        <tissue evidence="15">Callus</tissue>
    </source>
</reference>
<keyword evidence="5 9" id="KW-0238">DNA-binding</keyword>
<feature type="compositionally biased region" description="Polar residues" evidence="12">
    <location>
        <begin position="28"/>
        <end position="38"/>
    </location>
</feature>
<dbReference type="GO" id="GO:0008289">
    <property type="term" value="F:lipid binding"/>
    <property type="evidence" value="ECO:0007669"/>
    <property type="project" value="InterPro"/>
</dbReference>
<dbReference type="Pfam" id="PF01852">
    <property type="entry name" value="START"/>
    <property type="match status" value="1"/>
</dbReference>
<keyword evidence="4 11" id="KW-0175">Coiled coil</keyword>
<evidence type="ECO:0000313" key="17">
    <source>
        <dbReference type="Proteomes" id="UP000008827"/>
    </source>
</evidence>
<evidence type="ECO:0000256" key="3">
    <source>
        <dbReference type="ARBA" id="ARBA00023015"/>
    </source>
</evidence>
<dbReference type="CDD" id="cd00086">
    <property type="entry name" value="homeodomain"/>
    <property type="match status" value="1"/>
</dbReference>
<dbReference type="EMBL" id="CM000843">
    <property type="protein sequence ID" value="KRH35579.1"/>
    <property type="molecule type" value="Genomic_DNA"/>
</dbReference>
<reference evidence="15" key="3">
    <citation type="submission" date="2018-07" db="EMBL/GenBank/DDBJ databases">
        <title>WGS assembly of Glycine max.</title>
        <authorList>
            <person name="Schmutz J."/>
            <person name="Cannon S."/>
            <person name="Schlueter J."/>
            <person name="Ma J."/>
            <person name="Mitros T."/>
            <person name="Nelson W."/>
            <person name="Hyten D."/>
            <person name="Song Q."/>
            <person name="Thelen J."/>
            <person name="Cheng J."/>
            <person name="Xu D."/>
            <person name="Hellsten U."/>
            <person name="May G."/>
            <person name="Yu Y."/>
            <person name="Sakurai T."/>
            <person name="Umezawa T."/>
            <person name="Bhattacharyya M."/>
            <person name="Sandhu D."/>
            <person name="Valliyodan B."/>
            <person name="Lindquist E."/>
            <person name="Peto M."/>
            <person name="Grant D."/>
            <person name="Shu S."/>
            <person name="Goodstein D."/>
            <person name="Barry K."/>
            <person name="Futrell-Griggs M."/>
            <person name="Abernathy B."/>
            <person name="Du J."/>
            <person name="Tian Z."/>
            <person name="Zhu L."/>
            <person name="Gill N."/>
            <person name="Joshi T."/>
            <person name="Libault M."/>
            <person name="Sethuraman A."/>
            <person name="Zhang X."/>
            <person name="Shinozaki K."/>
            <person name="Nguyen H."/>
            <person name="Wing R."/>
            <person name="Cregan P."/>
            <person name="Specht J."/>
            <person name="Grimwood J."/>
            <person name="Rokhsar D."/>
            <person name="Stacey G."/>
            <person name="Shoemaker R."/>
            <person name="Jackson S."/>
        </authorList>
    </citation>
    <scope>NUCLEOTIDE SEQUENCE</scope>
    <source>
        <tissue evidence="15">Callus</tissue>
    </source>
</reference>
<dbReference type="InterPro" id="IPR009057">
    <property type="entry name" value="Homeodomain-like_sf"/>
</dbReference>
<evidence type="ECO:0000256" key="9">
    <source>
        <dbReference type="PROSITE-ProRule" id="PRU00108"/>
    </source>
</evidence>
<comment type="subcellular location">
    <subcellularLocation>
        <location evidence="1 9 10">Nucleus</location>
    </subcellularLocation>
</comment>
<dbReference type="EnsemblPlants" id="KRH35579">
    <property type="protein sequence ID" value="KRH35579"/>
    <property type="gene ID" value="GLYMA_10G251300"/>
</dbReference>
<evidence type="ECO:0000256" key="6">
    <source>
        <dbReference type="ARBA" id="ARBA00023155"/>
    </source>
</evidence>
<gene>
    <name evidence="16" type="primary">LOC100787891</name>
    <name evidence="15" type="ORF">GLYMA_10G251300</name>
</gene>
<evidence type="ECO:0000259" key="14">
    <source>
        <dbReference type="PROSITE" id="PS50848"/>
    </source>
</evidence>
<reference evidence="16" key="2">
    <citation type="submission" date="2018-02" db="UniProtKB">
        <authorList>
            <consortium name="EnsemblPlants"/>
        </authorList>
    </citation>
    <scope>IDENTIFICATION</scope>
    <source>
        <strain evidence="16">Williams 82</strain>
    </source>
</reference>
<keyword evidence="6 9" id="KW-0371">Homeobox</keyword>
<dbReference type="KEGG" id="gmx:100787891"/>
<feature type="compositionally biased region" description="Polar residues" evidence="12">
    <location>
        <begin position="1"/>
        <end position="12"/>
    </location>
</feature>
<dbReference type="GO" id="GO:0005634">
    <property type="term" value="C:nucleus"/>
    <property type="evidence" value="ECO:0007669"/>
    <property type="project" value="UniProtKB-SubCell"/>
</dbReference>
<dbReference type="SMART" id="SM00389">
    <property type="entry name" value="HOX"/>
    <property type="match status" value="1"/>
</dbReference>
<dbReference type="PANTHER" id="PTHR45654">
    <property type="entry name" value="HOMEOBOX-LEUCINE ZIPPER PROTEIN MERISTEM L1"/>
    <property type="match status" value="1"/>
</dbReference>
<keyword evidence="3" id="KW-0805">Transcription regulation</keyword>
<evidence type="ECO:0000259" key="13">
    <source>
        <dbReference type="PROSITE" id="PS50071"/>
    </source>
</evidence>
<protein>
    <recommendedName>
        <fullName evidence="18">Homeodomain/HOMEOBOX transcription factor</fullName>
    </recommendedName>
</protein>
<dbReference type="FunFam" id="1.10.10.60:FF:000229">
    <property type="entry name" value="Homeobox-leucine zipper protein HDG1"/>
    <property type="match status" value="1"/>
</dbReference>
<accession>A0A0R0HYQ3</accession>
<dbReference type="SMR" id="A0A0R0HYQ3"/>
<evidence type="ECO:0000256" key="4">
    <source>
        <dbReference type="ARBA" id="ARBA00023054"/>
    </source>
</evidence>
<dbReference type="SUPFAM" id="SSF55961">
    <property type="entry name" value="Bet v1-like"/>
    <property type="match status" value="2"/>
</dbReference>
<dbReference type="GO" id="GO:0003677">
    <property type="term" value="F:DNA binding"/>
    <property type="evidence" value="ECO:0007669"/>
    <property type="project" value="UniProtKB-UniRule"/>
</dbReference>
<sequence length="778" mass="86364">MYNKSQNTKFDSQQQQQQQQPQQQQPQNLMEMSTQRTSSEGRNRDDQEPAAGNEVTMEAPPSGDEDQDPDEGFKRRRHTRHTLHQISEMEAFFKECPHPDEKQRKALGRELGLVPLQIKFWFQNKRTQVKSQQERYENNLLRVENDKLRAENSRYRNALSNTSCPNCGAPTTLGEMSFDEQQLRMENARQKEEIDSMSGLAAKYAAGKSASNSYYNMPSNQNQMPSRSLDLGVVNNNSSINNNNSSINNSNNKNNNNNNYIVQAQPVAMVGEMYGGNDPLRELPLLSSFDKDLISEIGLVAVEEINQLTLSADPLWVPGNYGSEVINEDEYLRHFPRGIGPTLLGARTESSRQTAIVMMHHMKLVEMLMDVNQWSNMFCGIVSRAVTHEVLSIGDHARYDGAYQVMSAEFQVPSPLVPTRDNYFIRFSKKHAGQSWAVVDISMDHLRPGAVTRTRRRPSGCIIQELPNGYSKVIWVEHVEVDDIEVHNLYKNLVNSTLAFGAKRWIAAIERTCEHLARAMATNIPQGALCVITSHEGRKSMMKLAERMVLSFSTGVGASTANAWTPLPLDLENVRVMTRKSVDDPGRPSGIVLSAATSLWLPVPARRVFDFLRSENTRNQVWDILSSGAQVNELAHIAKGRDHGNSVSLLRVNTQNVAQNNMLILQESCIDATGSFVVYAPIDLASMNLVLGGGNPDYVALLPSGFAVLPDGPALNVVPGPVCEVVGSGRGCLLTVAFQILVDSTPTAKLSVGSVTTVNNLIKRTVERIKDSVTLDGA</sequence>
<dbReference type="AlphaFoldDB" id="A0A0R0HYQ3"/>
<dbReference type="EnsemblPlants" id="KRH35580">
    <property type="protein sequence ID" value="KRH35580"/>
    <property type="gene ID" value="GLYMA_10G251300"/>
</dbReference>
<dbReference type="GeneID" id="100787891"/>
<keyword evidence="8 9" id="KW-0539">Nucleus</keyword>
<feature type="coiled-coil region" evidence="11">
    <location>
        <begin position="126"/>
        <end position="158"/>
    </location>
</feature>
<evidence type="ECO:0000313" key="16">
    <source>
        <dbReference type="EnsemblPlants" id="KRH35579"/>
    </source>
</evidence>
<dbReference type="EMBL" id="CM000843">
    <property type="protein sequence ID" value="KRH35582.1"/>
    <property type="molecule type" value="Genomic_DNA"/>
</dbReference>
<organism evidence="15">
    <name type="scientific">Glycine max</name>
    <name type="common">Soybean</name>
    <name type="synonym">Glycine hispida</name>
    <dbReference type="NCBI Taxonomy" id="3847"/>
    <lineage>
        <taxon>Eukaryota</taxon>
        <taxon>Viridiplantae</taxon>
        <taxon>Streptophyta</taxon>
        <taxon>Embryophyta</taxon>
        <taxon>Tracheophyta</taxon>
        <taxon>Spermatophyta</taxon>
        <taxon>Magnoliopsida</taxon>
        <taxon>eudicotyledons</taxon>
        <taxon>Gunneridae</taxon>
        <taxon>Pentapetalae</taxon>
        <taxon>rosids</taxon>
        <taxon>fabids</taxon>
        <taxon>Fabales</taxon>
        <taxon>Fabaceae</taxon>
        <taxon>Papilionoideae</taxon>
        <taxon>50 kb inversion clade</taxon>
        <taxon>NPAAA clade</taxon>
        <taxon>indigoferoid/millettioid clade</taxon>
        <taxon>Phaseoleae</taxon>
        <taxon>Glycine</taxon>
        <taxon>Glycine subgen. Soja</taxon>
    </lineage>
</organism>
<evidence type="ECO:0000256" key="2">
    <source>
        <dbReference type="ARBA" id="ARBA00006789"/>
    </source>
</evidence>
<evidence type="ECO:0000256" key="11">
    <source>
        <dbReference type="SAM" id="Coils"/>
    </source>
</evidence>
<dbReference type="OrthoDB" id="6159439at2759"/>
<dbReference type="Proteomes" id="UP000008827">
    <property type="component" value="Chromosome 10"/>
</dbReference>
<evidence type="ECO:0000256" key="7">
    <source>
        <dbReference type="ARBA" id="ARBA00023163"/>
    </source>
</evidence>
<dbReference type="EMBL" id="CM000843">
    <property type="protein sequence ID" value="KRH35580.1"/>
    <property type="molecule type" value="Genomic_DNA"/>
</dbReference>
<dbReference type="EnsemblPlants" id="KRH35581">
    <property type="protein sequence ID" value="KRH35581"/>
    <property type="gene ID" value="GLYMA_10G251300"/>
</dbReference>
<dbReference type="STRING" id="3847.A0A0R0HYQ3"/>
<dbReference type="SUPFAM" id="SSF46689">
    <property type="entry name" value="Homeodomain-like"/>
    <property type="match status" value="1"/>
</dbReference>
<dbReference type="Pfam" id="PF00046">
    <property type="entry name" value="Homeodomain"/>
    <property type="match status" value="1"/>
</dbReference>
<dbReference type="Gene3D" id="1.10.10.60">
    <property type="entry name" value="Homeodomain-like"/>
    <property type="match status" value="1"/>
</dbReference>
<dbReference type="EnsemblPlants" id="KRH35582">
    <property type="protein sequence ID" value="KRH35582"/>
    <property type="gene ID" value="GLYMA_10G251300"/>
</dbReference>
<feature type="domain" description="Homeobox" evidence="13">
    <location>
        <begin position="72"/>
        <end position="132"/>
    </location>
</feature>
<evidence type="ECO:0000256" key="12">
    <source>
        <dbReference type="SAM" id="MobiDB-lite"/>
    </source>
</evidence>
<dbReference type="PANTHER" id="PTHR45654:SF77">
    <property type="entry name" value="HOMEOBOX-LEUCINE ZIPPER PROTEIN MERISTEM L1"/>
    <property type="match status" value="1"/>
</dbReference>
<dbReference type="Pfam" id="PF25797">
    <property type="entry name" value="PDF2_C"/>
    <property type="match status" value="1"/>
</dbReference>
<feature type="region of interest" description="Disordered" evidence="12">
    <location>
        <begin position="1"/>
        <end position="73"/>
    </location>
</feature>
<dbReference type="InterPro" id="IPR002913">
    <property type="entry name" value="START_lipid-bd_dom"/>
</dbReference>
<feature type="compositionally biased region" description="Low complexity" evidence="12">
    <location>
        <begin position="13"/>
        <end position="27"/>
    </location>
</feature>
<dbReference type="InterPro" id="IPR001356">
    <property type="entry name" value="HD"/>
</dbReference>
<dbReference type="Gramene" id="KRH35581">
    <property type="protein sequence ID" value="KRH35581"/>
    <property type="gene ID" value="GLYMA_10G251300"/>
</dbReference>
<dbReference type="InterPro" id="IPR023393">
    <property type="entry name" value="START-like_dom_sf"/>
</dbReference>
<evidence type="ECO:0000313" key="15">
    <source>
        <dbReference type="EMBL" id="KRH35581.1"/>
    </source>
</evidence>
<keyword evidence="7" id="KW-0804">Transcription</keyword>
<dbReference type="Gramene" id="KRH35579">
    <property type="protein sequence ID" value="KRH35579"/>
    <property type="gene ID" value="GLYMA_10G251300"/>
</dbReference>
<dbReference type="InterPro" id="IPR057993">
    <property type="entry name" value="HD-Zip_IV_C"/>
</dbReference>
<feature type="DNA-binding region" description="Homeobox" evidence="9">
    <location>
        <begin position="74"/>
        <end position="133"/>
    </location>
</feature>
<evidence type="ECO:0000256" key="5">
    <source>
        <dbReference type="ARBA" id="ARBA00023125"/>
    </source>
</evidence>
<dbReference type="PROSITE" id="PS50848">
    <property type="entry name" value="START"/>
    <property type="match status" value="1"/>
</dbReference>
<dbReference type="Gramene" id="KRH35582">
    <property type="protein sequence ID" value="KRH35582"/>
    <property type="gene ID" value="GLYMA_10G251300"/>
</dbReference>